<evidence type="ECO:0000313" key="3">
    <source>
        <dbReference type="Proteomes" id="UP000226592"/>
    </source>
</evidence>
<feature type="transmembrane region" description="Helical" evidence="1">
    <location>
        <begin position="17"/>
        <end position="49"/>
    </location>
</feature>
<proteinExistence type="predicted"/>
<comment type="caution">
    <text evidence="2">The sequence shown here is derived from an EMBL/GenBank/DDBJ whole genome shotgun (WGS) entry which is preliminary data.</text>
</comment>
<feature type="transmembrane region" description="Helical" evidence="1">
    <location>
        <begin position="55"/>
        <end position="73"/>
    </location>
</feature>
<keyword evidence="1" id="KW-0472">Membrane</keyword>
<keyword evidence="1" id="KW-0812">Transmembrane</keyword>
<keyword evidence="1" id="KW-1133">Transmembrane helix</keyword>
<reference evidence="3" key="1">
    <citation type="submission" date="2017-09" db="EMBL/GenBank/DDBJ databases">
        <title>The Reconstruction of 2,631 Draft Metagenome-Assembled Genomes from the Global Oceans.</title>
        <authorList>
            <person name="Tully B.J."/>
            <person name="Graham E.D."/>
            <person name="Heidelberg J.F."/>
        </authorList>
    </citation>
    <scope>NUCLEOTIDE SEQUENCE [LARGE SCALE GENOMIC DNA]</scope>
</reference>
<gene>
    <name evidence="2" type="ORF">CL943_02015</name>
</gene>
<dbReference type="EMBL" id="NZBU01000005">
    <property type="protein sequence ID" value="MAG22060.1"/>
    <property type="molecule type" value="Genomic_DNA"/>
</dbReference>
<name>A0A2D6M0V7_9ARCH</name>
<evidence type="ECO:0000256" key="1">
    <source>
        <dbReference type="SAM" id="Phobius"/>
    </source>
</evidence>
<evidence type="ECO:0000313" key="2">
    <source>
        <dbReference type="EMBL" id="MAG22060.1"/>
    </source>
</evidence>
<protein>
    <submittedName>
        <fullName evidence="2">Uncharacterized protein</fullName>
    </submittedName>
</protein>
<sequence length="101" mass="11000">MIAIILMMLAIQFNEQWLAFSIIAIMILTMRSISATVILVFAMGVLYFMRGNLEPYWPFIFFGLIIVALIFGMKGAGGGDAGGQPEYYSPDMYSGLMGGGG</sequence>
<dbReference type="Proteomes" id="UP000226592">
    <property type="component" value="Unassembled WGS sequence"/>
</dbReference>
<organism evidence="2 3">
    <name type="scientific">Candidatus Iainarchaeum sp</name>
    <dbReference type="NCBI Taxonomy" id="3101447"/>
    <lineage>
        <taxon>Archaea</taxon>
        <taxon>Candidatus Iainarchaeota</taxon>
        <taxon>Candidatus Iainarchaeia</taxon>
        <taxon>Candidatus Iainarchaeales</taxon>
        <taxon>Candidatus Iainarchaeaceae</taxon>
        <taxon>Candidatus Iainarchaeum</taxon>
    </lineage>
</organism>
<dbReference type="AlphaFoldDB" id="A0A2D6M0V7"/>
<accession>A0A2D6M0V7</accession>